<reference evidence="2" key="1">
    <citation type="journal article" date="2013" name="PLoS ONE">
        <title>Direct detection of alternative open reading frames translation products in human significantly expands the proteome.</title>
        <authorList>
            <person name="Vanderperre B."/>
            <person name="Lucier J.-F."/>
            <person name="Motard J."/>
            <person name="Tremblay G."/>
            <person name="Vanderperre S."/>
            <person name="Wisztorski M."/>
            <person name="Salzet M."/>
            <person name="Boisvert F.-M."/>
            <person name="Roucou X."/>
        </authorList>
    </citation>
    <scope>NUCLEOTIDE SEQUENCE</scope>
</reference>
<organism evidence="2">
    <name type="scientific">Homo sapiens</name>
    <name type="common">Human</name>
    <dbReference type="NCBI Taxonomy" id="9606"/>
    <lineage>
        <taxon>Eukaryota</taxon>
        <taxon>Metazoa</taxon>
        <taxon>Chordata</taxon>
        <taxon>Craniata</taxon>
        <taxon>Vertebrata</taxon>
        <taxon>Euteleostomi</taxon>
        <taxon>Mammalia</taxon>
        <taxon>Eutheria</taxon>
        <taxon>Euarchontoglires</taxon>
        <taxon>Primates</taxon>
        <taxon>Haplorrhini</taxon>
        <taxon>Catarrhini</taxon>
        <taxon>Hominidae</taxon>
        <taxon>Homo</taxon>
    </lineage>
</organism>
<dbReference type="EMBL" id="HF584128">
    <property type="protein sequence ID" value="CCQ43625.1"/>
    <property type="molecule type" value="Genomic_DNA"/>
</dbReference>
<feature type="chain" id="PRO_5003987825" evidence="1">
    <location>
        <begin position="25"/>
        <end position="60"/>
    </location>
</feature>
<dbReference type="OrthoDB" id="2119217at2759"/>
<evidence type="ECO:0000313" key="2">
    <source>
        <dbReference type="EMBL" id="CCQ43625.1"/>
    </source>
</evidence>
<evidence type="ECO:0000256" key="1">
    <source>
        <dbReference type="SAM" id="SignalP"/>
    </source>
</evidence>
<protein>
    <submittedName>
        <fullName evidence="2">Alternative protein IFT46</fullName>
    </submittedName>
</protein>
<name>L8E8J4_HUMAN</name>
<keyword evidence="1" id="KW-0732">Signal</keyword>
<dbReference type="ChiTaRS" id="IFT46">
    <property type="organism name" value="human"/>
</dbReference>
<feature type="signal peptide" evidence="1">
    <location>
        <begin position="1"/>
        <end position="24"/>
    </location>
</feature>
<accession>L8E8J4</accession>
<sequence>MRMTMMMMMIHLKLILILMMMMKSMEPLWKGPMTLQTMSICQFLLKLRNSSSTSVGTHLS</sequence>
<gene>
    <name evidence="2" type="primary">IFT46</name>
</gene>
<dbReference type="AlphaFoldDB" id="L8E8J4"/>
<proteinExistence type="predicted"/>